<protein>
    <recommendedName>
        <fullName evidence="18">Macrophage mannose receptor 1</fullName>
    </recommendedName>
</protein>
<dbReference type="CDD" id="cd00037">
    <property type="entry name" value="CLECT"/>
    <property type="match status" value="8"/>
</dbReference>
<dbReference type="Pfam" id="PF24562">
    <property type="entry name" value="CysR_MRC2_N"/>
    <property type="match status" value="1"/>
</dbReference>
<feature type="region of interest" description="Disordered" evidence="20">
    <location>
        <begin position="1397"/>
        <end position="1416"/>
    </location>
</feature>
<comment type="subcellular location">
    <subcellularLocation>
        <location evidence="1">Cell membrane</location>
        <topology evidence="1">Single-pass type I membrane protein</topology>
    </subcellularLocation>
    <subcellularLocation>
        <location evidence="2">Endosome membrane</location>
        <topology evidence="2">Single-pass type I membrane protein</topology>
    </subcellularLocation>
    <subcellularLocation>
        <location evidence="3">Secreted</location>
    </subcellularLocation>
</comment>
<accession>A0A9Q0XPS8</accession>
<dbReference type="InterPro" id="IPR016187">
    <property type="entry name" value="CTDL_fold"/>
</dbReference>
<evidence type="ECO:0000256" key="16">
    <source>
        <dbReference type="ARBA" id="ARBA00023170"/>
    </source>
</evidence>
<keyword evidence="17" id="KW-0325">Glycoprotein</keyword>
<evidence type="ECO:0000259" key="22">
    <source>
        <dbReference type="PROSITE" id="PS50041"/>
    </source>
</evidence>
<dbReference type="InterPro" id="IPR050111">
    <property type="entry name" value="C-type_lectin/snaclec_domain"/>
</dbReference>
<evidence type="ECO:0000256" key="21">
    <source>
        <dbReference type="SAM" id="Phobius"/>
    </source>
</evidence>
<dbReference type="FunFam" id="2.10.10.10:FF:000001">
    <property type="entry name" value="Fibronectin 1a isoform 1"/>
    <property type="match status" value="1"/>
</dbReference>
<dbReference type="GO" id="GO:0010008">
    <property type="term" value="C:endosome membrane"/>
    <property type="evidence" value="ECO:0007669"/>
    <property type="project" value="UniProtKB-SubCell"/>
</dbReference>
<dbReference type="PANTHER" id="PTHR22803">
    <property type="entry name" value="MANNOSE, PHOSPHOLIPASE, LECTIN RECEPTOR RELATED"/>
    <property type="match status" value="1"/>
</dbReference>
<evidence type="ECO:0000256" key="18">
    <source>
        <dbReference type="ARBA" id="ARBA00071860"/>
    </source>
</evidence>
<evidence type="ECO:0000256" key="5">
    <source>
        <dbReference type="ARBA" id="ARBA00022525"/>
    </source>
</evidence>
<keyword evidence="10" id="KW-0677">Repeat</keyword>
<dbReference type="PROSITE" id="PS00023">
    <property type="entry name" value="FN2_1"/>
    <property type="match status" value="1"/>
</dbReference>
<keyword evidence="14 21" id="KW-0472">Membrane</keyword>
<keyword evidence="7 21" id="KW-0812">Transmembrane</keyword>
<organism evidence="24 25">
    <name type="scientific">Phrynocephalus forsythii</name>
    <dbReference type="NCBI Taxonomy" id="171643"/>
    <lineage>
        <taxon>Eukaryota</taxon>
        <taxon>Metazoa</taxon>
        <taxon>Chordata</taxon>
        <taxon>Craniata</taxon>
        <taxon>Vertebrata</taxon>
        <taxon>Euteleostomi</taxon>
        <taxon>Lepidosauria</taxon>
        <taxon>Squamata</taxon>
        <taxon>Bifurcata</taxon>
        <taxon>Unidentata</taxon>
        <taxon>Episquamata</taxon>
        <taxon>Toxicofera</taxon>
        <taxon>Iguania</taxon>
        <taxon>Acrodonta</taxon>
        <taxon>Agamidae</taxon>
        <taxon>Agaminae</taxon>
        <taxon>Phrynocephalus</taxon>
    </lineage>
</organism>
<dbReference type="FunFam" id="3.10.100.10:FF:000014">
    <property type="entry name" value="Macrophage mannose receptor 1"/>
    <property type="match status" value="1"/>
</dbReference>
<dbReference type="SMART" id="SM00034">
    <property type="entry name" value="CLECT"/>
    <property type="match status" value="8"/>
</dbReference>
<evidence type="ECO:0000256" key="8">
    <source>
        <dbReference type="ARBA" id="ARBA00022729"/>
    </source>
</evidence>
<comment type="caution">
    <text evidence="24">The sequence shown here is derived from an EMBL/GenBank/DDBJ whole genome shotgun (WGS) entry which is preliminary data.</text>
</comment>
<evidence type="ECO:0000256" key="19">
    <source>
        <dbReference type="PROSITE-ProRule" id="PRU00479"/>
    </source>
</evidence>
<dbReference type="FunFam" id="2.80.10.50:FF:000032">
    <property type="entry name" value="macrophage mannose receptor 1"/>
    <property type="match status" value="1"/>
</dbReference>
<dbReference type="Gene3D" id="2.10.10.10">
    <property type="entry name" value="Fibronectin, type II, collagen-binding"/>
    <property type="match status" value="1"/>
</dbReference>
<evidence type="ECO:0000256" key="2">
    <source>
        <dbReference type="ARBA" id="ARBA00004530"/>
    </source>
</evidence>
<dbReference type="InterPro" id="IPR016186">
    <property type="entry name" value="C-type_lectin-like/link_sf"/>
</dbReference>
<evidence type="ECO:0000256" key="6">
    <source>
        <dbReference type="ARBA" id="ARBA00022583"/>
    </source>
</evidence>
<dbReference type="PROSITE" id="PS51092">
    <property type="entry name" value="FN2_2"/>
    <property type="match status" value="1"/>
</dbReference>
<keyword evidence="13 21" id="KW-1133">Transmembrane helix</keyword>
<keyword evidence="8" id="KW-0732">Signal</keyword>
<keyword evidence="5" id="KW-0964">Secreted</keyword>
<evidence type="ECO:0000256" key="17">
    <source>
        <dbReference type="ARBA" id="ARBA00023180"/>
    </source>
</evidence>
<evidence type="ECO:0000313" key="25">
    <source>
        <dbReference type="Proteomes" id="UP001142489"/>
    </source>
</evidence>
<feature type="domain" description="Fibronectin type-II" evidence="23">
    <location>
        <begin position="194"/>
        <end position="242"/>
    </location>
</feature>
<dbReference type="InterPro" id="IPR000562">
    <property type="entry name" value="FN_type2_dom"/>
</dbReference>
<evidence type="ECO:0000256" key="13">
    <source>
        <dbReference type="ARBA" id="ARBA00022989"/>
    </source>
</evidence>
<dbReference type="FunFam" id="3.10.100.10:FF:000023">
    <property type="entry name" value="Macrophage mannose receptor 1"/>
    <property type="match status" value="1"/>
</dbReference>
<evidence type="ECO:0000256" key="11">
    <source>
        <dbReference type="ARBA" id="ARBA00022753"/>
    </source>
</evidence>
<dbReference type="InterPro" id="IPR000772">
    <property type="entry name" value="Ricin_B_lectin"/>
</dbReference>
<keyword evidence="4" id="KW-1003">Cell membrane</keyword>
<keyword evidence="12" id="KW-0106">Calcium</keyword>
<keyword evidence="6" id="KW-0254">Endocytosis</keyword>
<dbReference type="SUPFAM" id="SSF57440">
    <property type="entry name" value="Kringle-like"/>
    <property type="match status" value="1"/>
</dbReference>
<name>A0A9Q0XPS8_9SAUR</name>
<dbReference type="FunFam" id="3.10.100.10:FF:000022">
    <property type="entry name" value="Mannose receptor C-type 1"/>
    <property type="match status" value="1"/>
</dbReference>
<proteinExistence type="predicted"/>
<feature type="domain" description="C-type lectin" evidence="22">
    <location>
        <begin position="837"/>
        <end position="953"/>
    </location>
</feature>
<dbReference type="GO" id="GO:0006897">
    <property type="term" value="P:endocytosis"/>
    <property type="evidence" value="ECO:0007669"/>
    <property type="project" value="UniProtKB-KW"/>
</dbReference>
<evidence type="ECO:0000256" key="9">
    <source>
        <dbReference type="ARBA" id="ARBA00022734"/>
    </source>
</evidence>
<dbReference type="Gene3D" id="3.10.100.10">
    <property type="entry name" value="Mannose-Binding Protein A, subunit A"/>
    <property type="match status" value="8"/>
</dbReference>
<dbReference type="Pfam" id="PF00059">
    <property type="entry name" value="Lectin_C"/>
    <property type="match status" value="8"/>
</dbReference>
<feature type="disulfide bond" evidence="19">
    <location>
        <begin position="213"/>
        <end position="240"/>
    </location>
</feature>
<feature type="domain" description="C-type lectin" evidence="22">
    <location>
        <begin position="542"/>
        <end position="657"/>
    </location>
</feature>
<feature type="domain" description="C-type lectin" evidence="22">
    <location>
        <begin position="686"/>
        <end position="808"/>
    </location>
</feature>
<dbReference type="FunFam" id="3.10.100.10:FF:000031">
    <property type="entry name" value="macrophage mannose receptor 1"/>
    <property type="match status" value="1"/>
</dbReference>
<evidence type="ECO:0000256" key="7">
    <source>
        <dbReference type="ARBA" id="ARBA00022692"/>
    </source>
</evidence>
<evidence type="ECO:0000256" key="1">
    <source>
        <dbReference type="ARBA" id="ARBA00004251"/>
    </source>
</evidence>
<dbReference type="FunFam" id="3.10.100.10:FF:000025">
    <property type="entry name" value="Mannose receptor C-type 1"/>
    <property type="match status" value="1"/>
</dbReference>
<keyword evidence="11" id="KW-0967">Endosome</keyword>
<dbReference type="GO" id="GO:0005537">
    <property type="term" value="F:D-mannose binding"/>
    <property type="evidence" value="ECO:0007669"/>
    <property type="project" value="UniProtKB-ARBA"/>
</dbReference>
<dbReference type="InterPro" id="IPR035992">
    <property type="entry name" value="Ricin_B-like_lectins"/>
</dbReference>
<dbReference type="SUPFAM" id="SSF50370">
    <property type="entry name" value="Ricin B-like lectins"/>
    <property type="match status" value="1"/>
</dbReference>
<evidence type="ECO:0000313" key="24">
    <source>
        <dbReference type="EMBL" id="KAJ7322269.1"/>
    </source>
</evidence>
<feature type="disulfide bond" evidence="19">
    <location>
        <begin position="199"/>
        <end position="225"/>
    </location>
</feature>
<dbReference type="PRINTS" id="PR00013">
    <property type="entry name" value="FNTYPEII"/>
</dbReference>
<dbReference type="EMBL" id="JAPFRF010000009">
    <property type="protein sequence ID" value="KAJ7322269.1"/>
    <property type="molecule type" value="Genomic_DNA"/>
</dbReference>
<gene>
    <name evidence="24" type="ORF">JRQ81_018556</name>
</gene>
<feature type="transmembrane region" description="Helical" evidence="21">
    <location>
        <begin position="1424"/>
        <end position="1444"/>
    </location>
</feature>
<feature type="non-terminal residue" evidence="24">
    <location>
        <position position="1489"/>
    </location>
</feature>
<dbReference type="GO" id="GO:0005886">
    <property type="term" value="C:plasma membrane"/>
    <property type="evidence" value="ECO:0007669"/>
    <property type="project" value="UniProtKB-SubCell"/>
</dbReference>
<feature type="domain" description="C-type lectin" evidence="22">
    <location>
        <begin position="1270"/>
        <end position="1387"/>
    </location>
</feature>
<dbReference type="OrthoDB" id="6356110at2759"/>
<sequence>SSLLAATSYGTKRSHYAAYCGRRKENCGLLAMTVPLLLIFLSVLQVADLLVDTSKFLIYNEDHKVCVHAQSSSYVTTSSCNHEEEAQKFRWISSHQLMSVSLKLCMGVASKIDWTPVTLYPCDSANDLQKWECRNDTLFAIHGADLFFNYGNRNERRIMLYKGSGLWSRWKVYGTKYDLCSRGYEDMFTLKGNGNGAPCVFPFQFKEKWYAECTTDGRSDGKLWCSTTRNYDTDQKYGFCPLESNGIHAFWNTDSMTKVLYQINSNAALTWHQAKKSCEQQDSDLLSITELHEQMYLAGLTSRLNTQLWFGLNSLDFNSGWQWSSGHPFRYLNWAPGSPSSEPGKTCGTLNPGRGAKWESLECNKKLGYICKKGNATLNSFIIPSESNVPIKCPEGWISYAGHCYKIHRETALWNDASTLCRKEGGDLASIHNVEEYSFIISQLGYRPNDELWIGLNDLKIQMYFEWTDGTPVTYTKWLQGEPSHSSNMQEDCVVMKGKDGYWADQPCDVKLGYICKRKPLKEAPEEKEIIEEGCQRGWKKHGLYCYMVGNVFATFADANQTCKRDGASLASVEDRYEQAYLTSLIGLRPEMYIWIGLSDIEERGTFKWTSGECVTFTHWNSEMPGRKPGCVAMRTGTAGGLWDLLNCETKAKFLCKRLADGITLPPLPTTTPAPKCPEDWGPSDQRNLCFKGFSGKEDLKSWADARSYCTALGGDLASISSVKEQLSLYRYLKNYGYDNTHYWIGLNYLNPTDGFAWSDGSPFGYVNWGYGEPNNYNNIEHCGEVNTDSWMRWNDMHCDELFAWICQIQKGVEPKPAPTDPPLPKFQLTQDGWIIHEEKQYYFSTDQAPMDTARAFCKKNFGDLAVIENNNERRFLFKYMSQNVLVDAYFIGLRLSLDKKVSWMDGTPLQYVAWAPHEPNFANNDENCVVMYRRTGLWNDISCGYPHSFICERHVNSINATAAPTKPSVPGGCPEAWLLFENKCYKIFGYKEDDLKTWKDARTHCQAPEFRGNLATISNEKEQAFLTLHLKTLPTEAWIGLNDINHDGMYLWTDGSGFHYANWAEGYPSSRYDSSSQNCVLIKNKPPREAGKWRHNFCSSKNGYICQTNTDPKYPLLPSTTPARHLYYDNDTYFFIDSKMAWKEGQLKCQIQKEGSLLASILNPFTQSFIRLQVLKYQSPVWIGLNSNLTDGQYSWMDRFRMTFTNWAPGEPKQKFGCVFMDVDGTWKTGSCDEQYFSLCKHSTQKAPTEPPQLPGKCPESDDNPWIPFHQHCYYIESSAKKNWPRASLACLQLDATLVSITDAAEARFLAANIEELESKTPRFWIGMFKNLNGDWLWLDNAAVDFVNWNNGEPSSQASEECVEMYSSSGTWNNAFCNVYLGYICKKPKVVEIGPTEKSPEKQAKESRKMENIPTSSHGKTTAVVVVIILILAGASLVGYYFYKKRHQYMTTEDNFENSLYFNSSSTSPTSDTKDLVMNMEQNEHAAI</sequence>
<evidence type="ECO:0000256" key="15">
    <source>
        <dbReference type="ARBA" id="ARBA00023157"/>
    </source>
</evidence>
<feature type="domain" description="C-type lectin" evidence="22">
    <location>
        <begin position="981"/>
        <end position="1108"/>
    </location>
</feature>
<feature type="domain" description="C-type lectin" evidence="22">
    <location>
        <begin position="261"/>
        <end position="372"/>
    </location>
</feature>
<reference evidence="24" key="1">
    <citation type="journal article" date="2023" name="DNA Res.">
        <title>Chromosome-level genome assembly of Phrynocephalus forsythii using third-generation DNA sequencing and Hi-C analysis.</title>
        <authorList>
            <person name="Qi Y."/>
            <person name="Zhao W."/>
            <person name="Zhao Y."/>
            <person name="Niu C."/>
            <person name="Cao S."/>
            <person name="Zhang Y."/>
        </authorList>
    </citation>
    <scope>NUCLEOTIDE SEQUENCE</scope>
    <source>
        <tissue evidence="24">Muscle</tissue>
    </source>
</reference>
<dbReference type="InterPro" id="IPR001304">
    <property type="entry name" value="C-type_lectin-like"/>
</dbReference>
<dbReference type="GO" id="GO:0005576">
    <property type="term" value="C:extracellular region"/>
    <property type="evidence" value="ECO:0007669"/>
    <property type="project" value="UniProtKB-SubCell"/>
</dbReference>
<keyword evidence="9" id="KW-0430">Lectin</keyword>
<dbReference type="SMART" id="SM00458">
    <property type="entry name" value="RICIN"/>
    <property type="match status" value="1"/>
</dbReference>
<evidence type="ECO:0000259" key="23">
    <source>
        <dbReference type="PROSITE" id="PS51092"/>
    </source>
</evidence>
<feature type="domain" description="C-type lectin" evidence="22">
    <location>
        <begin position="1129"/>
        <end position="1242"/>
    </location>
</feature>
<evidence type="ECO:0000256" key="12">
    <source>
        <dbReference type="ARBA" id="ARBA00022837"/>
    </source>
</evidence>
<dbReference type="CDD" id="cd00062">
    <property type="entry name" value="FN2"/>
    <property type="match status" value="1"/>
</dbReference>
<dbReference type="CDD" id="cd23407">
    <property type="entry name" value="beta-trefoil_Ricin_MRC1"/>
    <property type="match status" value="1"/>
</dbReference>
<evidence type="ECO:0000256" key="10">
    <source>
        <dbReference type="ARBA" id="ARBA00022737"/>
    </source>
</evidence>
<dbReference type="PROSITE" id="PS50041">
    <property type="entry name" value="C_TYPE_LECTIN_2"/>
    <property type="match status" value="8"/>
</dbReference>
<feature type="compositionally biased region" description="Basic and acidic residues" evidence="20">
    <location>
        <begin position="1399"/>
        <end position="1412"/>
    </location>
</feature>
<keyword evidence="15 19" id="KW-1015">Disulfide bond</keyword>
<dbReference type="Pfam" id="PF00040">
    <property type="entry name" value="fn2"/>
    <property type="match status" value="1"/>
</dbReference>
<keyword evidence="25" id="KW-1185">Reference proteome</keyword>
<dbReference type="InterPro" id="IPR013806">
    <property type="entry name" value="Kringle-like"/>
</dbReference>
<dbReference type="SMART" id="SM00059">
    <property type="entry name" value="FN2"/>
    <property type="match status" value="1"/>
</dbReference>
<dbReference type="PRINTS" id="PR01504">
    <property type="entry name" value="PNCREATITSAP"/>
</dbReference>
<dbReference type="PROSITE" id="PS50231">
    <property type="entry name" value="RICIN_B_LECTIN"/>
    <property type="match status" value="1"/>
</dbReference>
<dbReference type="FunFam" id="3.10.100.10:FF:000016">
    <property type="entry name" value="macrophage mannose receptor 1"/>
    <property type="match status" value="1"/>
</dbReference>
<evidence type="ECO:0000256" key="20">
    <source>
        <dbReference type="SAM" id="MobiDB-lite"/>
    </source>
</evidence>
<evidence type="ECO:0000256" key="14">
    <source>
        <dbReference type="ARBA" id="ARBA00023136"/>
    </source>
</evidence>
<dbReference type="InterPro" id="IPR018378">
    <property type="entry name" value="C-type_lectin_CS"/>
</dbReference>
<evidence type="ECO:0000256" key="4">
    <source>
        <dbReference type="ARBA" id="ARBA00022475"/>
    </source>
</evidence>
<dbReference type="SUPFAM" id="SSF56436">
    <property type="entry name" value="C-type lectin-like"/>
    <property type="match status" value="8"/>
</dbReference>
<keyword evidence="16" id="KW-0675">Receptor</keyword>
<dbReference type="FunFam" id="3.10.100.10:FF:000027">
    <property type="entry name" value="Mannose receptor, C type 1"/>
    <property type="match status" value="1"/>
</dbReference>
<feature type="transmembrane region" description="Helical" evidence="21">
    <location>
        <begin position="29"/>
        <end position="51"/>
    </location>
</feature>
<dbReference type="InterPro" id="IPR036943">
    <property type="entry name" value="FN_type2_sf"/>
</dbReference>
<dbReference type="Gene3D" id="2.80.10.50">
    <property type="match status" value="1"/>
</dbReference>
<evidence type="ECO:0000256" key="3">
    <source>
        <dbReference type="ARBA" id="ARBA00004613"/>
    </source>
</evidence>
<dbReference type="Proteomes" id="UP001142489">
    <property type="component" value="Unassembled WGS sequence"/>
</dbReference>
<dbReference type="PROSITE" id="PS00615">
    <property type="entry name" value="C_TYPE_LECTIN_1"/>
    <property type="match status" value="5"/>
</dbReference>
<feature type="domain" description="C-type lectin" evidence="22">
    <location>
        <begin position="400"/>
        <end position="517"/>
    </location>
</feature>